<protein>
    <submittedName>
        <fullName evidence="1">Uncharacterized protein</fullName>
    </submittedName>
</protein>
<dbReference type="KEGG" id="thu:AC731_001445"/>
<evidence type="ECO:0000313" key="1">
    <source>
        <dbReference type="EMBL" id="AMO35728.1"/>
    </source>
</evidence>
<gene>
    <name evidence="1" type="ORF">AC731_001445</name>
</gene>
<dbReference type="AlphaFoldDB" id="A0A140IDA3"/>
<keyword evidence="2" id="KW-1185">Reference proteome</keyword>
<name>A0A140IDA3_9RHOO</name>
<dbReference type="STRING" id="1134435.AC731_001445"/>
<reference evidence="2" key="1">
    <citation type="submission" date="2016-03" db="EMBL/GenBank/DDBJ databases">
        <authorList>
            <person name="Ma C."/>
            <person name="Zhou S."/>
            <person name="Yang G."/>
        </authorList>
    </citation>
    <scope>NUCLEOTIDE SEQUENCE [LARGE SCALE GENOMIC DNA]</scope>
    <source>
        <strain evidence="2">SgZ-1</strain>
    </source>
</reference>
<accession>A0A140IDA3</accession>
<sequence>MSTHQALRVQVTDTNHRPRGVMTIQADFDHIGPYRVVHDGRTYWFTGKSGTHCASGVATREMATANEERLWITLGGTAVWED</sequence>
<evidence type="ECO:0000313" key="2">
    <source>
        <dbReference type="Proteomes" id="UP000036902"/>
    </source>
</evidence>
<dbReference type="Proteomes" id="UP000036902">
    <property type="component" value="Chromosome"/>
</dbReference>
<organism evidence="1 2">
    <name type="scientific">Thauera humireducens</name>
    <dbReference type="NCBI Taxonomy" id="1134435"/>
    <lineage>
        <taxon>Bacteria</taxon>
        <taxon>Pseudomonadati</taxon>
        <taxon>Pseudomonadota</taxon>
        <taxon>Betaproteobacteria</taxon>
        <taxon>Rhodocyclales</taxon>
        <taxon>Zoogloeaceae</taxon>
        <taxon>Thauera</taxon>
    </lineage>
</organism>
<proteinExistence type="predicted"/>
<dbReference type="RefSeq" id="WP_048708808.1">
    <property type="nucleotide sequence ID" value="NZ_CP014646.1"/>
</dbReference>
<dbReference type="EMBL" id="CP014646">
    <property type="protein sequence ID" value="AMO35728.1"/>
    <property type="molecule type" value="Genomic_DNA"/>
</dbReference>